<evidence type="ECO:0000256" key="11">
    <source>
        <dbReference type="ARBA" id="ARBA00048366"/>
    </source>
</evidence>
<organism evidence="13 14">
    <name type="scientific">Deinococcus hopiensis KR-140</name>
    <dbReference type="NCBI Taxonomy" id="695939"/>
    <lineage>
        <taxon>Bacteria</taxon>
        <taxon>Thermotogati</taxon>
        <taxon>Deinococcota</taxon>
        <taxon>Deinococci</taxon>
        <taxon>Deinococcales</taxon>
        <taxon>Deinococcaceae</taxon>
        <taxon>Deinococcus</taxon>
    </lineage>
</organism>
<evidence type="ECO:0000256" key="2">
    <source>
        <dbReference type="ARBA" id="ARBA00007663"/>
    </source>
</evidence>
<dbReference type="InterPro" id="IPR050156">
    <property type="entry name" value="TC-AMP_synthase_SUA5"/>
</dbReference>
<dbReference type="Proteomes" id="UP000192582">
    <property type="component" value="Unassembled WGS sequence"/>
</dbReference>
<evidence type="ECO:0000256" key="5">
    <source>
        <dbReference type="ARBA" id="ARBA00022679"/>
    </source>
</evidence>
<evidence type="ECO:0000313" key="14">
    <source>
        <dbReference type="Proteomes" id="UP000192582"/>
    </source>
</evidence>
<dbReference type="GO" id="GO:0005737">
    <property type="term" value="C:cytoplasm"/>
    <property type="evidence" value="ECO:0007669"/>
    <property type="project" value="UniProtKB-SubCell"/>
</dbReference>
<dbReference type="Gene3D" id="3.90.870.10">
    <property type="entry name" value="DHBP synthase"/>
    <property type="match status" value="1"/>
</dbReference>
<dbReference type="GO" id="GO:0005524">
    <property type="term" value="F:ATP binding"/>
    <property type="evidence" value="ECO:0007669"/>
    <property type="project" value="UniProtKB-KW"/>
</dbReference>
<keyword evidence="9" id="KW-0067">ATP-binding</keyword>
<evidence type="ECO:0000256" key="3">
    <source>
        <dbReference type="ARBA" id="ARBA00012584"/>
    </source>
</evidence>
<protein>
    <recommendedName>
        <fullName evidence="10">L-threonylcarbamoyladenylate synthase</fullName>
        <ecNumber evidence="3">2.7.7.87</ecNumber>
    </recommendedName>
    <alternativeName>
        <fullName evidence="10">L-threonylcarbamoyladenylate synthase</fullName>
    </alternativeName>
</protein>
<dbReference type="GO" id="GO:0008033">
    <property type="term" value="P:tRNA processing"/>
    <property type="evidence" value="ECO:0007669"/>
    <property type="project" value="UniProtKB-KW"/>
</dbReference>
<dbReference type="GO" id="GO:0003725">
    <property type="term" value="F:double-stranded RNA binding"/>
    <property type="evidence" value="ECO:0007669"/>
    <property type="project" value="InterPro"/>
</dbReference>
<dbReference type="Pfam" id="PF01300">
    <property type="entry name" value="Sua5_yciO_yrdC"/>
    <property type="match status" value="1"/>
</dbReference>
<keyword evidence="4" id="KW-0963">Cytoplasm</keyword>
<dbReference type="STRING" id="695939.SAMN00790413_01473"/>
<gene>
    <name evidence="13" type="ORF">SAMN00790413_01473</name>
</gene>
<dbReference type="InterPro" id="IPR006070">
    <property type="entry name" value="Sua5-like_dom"/>
</dbReference>
<dbReference type="SUPFAM" id="SSF55821">
    <property type="entry name" value="YrdC/RibB"/>
    <property type="match status" value="1"/>
</dbReference>
<keyword evidence="5" id="KW-0808">Transferase</keyword>
<evidence type="ECO:0000256" key="10">
    <source>
        <dbReference type="ARBA" id="ARBA00029774"/>
    </source>
</evidence>
<feature type="domain" description="YrdC-like" evidence="12">
    <location>
        <begin position="21"/>
        <end position="200"/>
    </location>
</feature>
<evidence type="ECO:0000256" key="6">
    <source>
        <dbReference type="ARBA" id="ARBA00022694"/>
    </source>
</evidence>
<evidence type="ECO:0000256" key="8">
    <source>
        <dbReference type="ARBA" id="ARBA00022741"/>
    </source>
</evidence>
<keyword evidence="14" id="KW-1185">Reference proteome</keyword>
<dbReference type="PROSITE" id="PS51163">
    <property type="entry name" value="YRDC"/>
    <property type="match status" value="1"/>
</dbReference>
<evidence type="ECO:0000256" key="9">
    <source>
        <dbReference type="ARBA" id="ARBA00022840"/>
    </source>
</evidence>
<comment type="catalytic activity">
    <reaction evidence="11">
        <text>L-threonine + hydrogencarbonate + ATP = L-threonylcarbamoyladenylate + diphosphate + H2O</text>
        <dbReference type="Rhea" id="RHEA:36407"/>
        <dbReference type="ChEBI" id="CHEBI:15377"/>
        <dbReference type="ChEBI" id="CHEBI:17544"/>
        <dbReference type="ChEBI" id="CHEBI:30616"/>
        <dbReference type="ChEBI" id="CHEBI:33019"/>
        <dbReference type="ChEBI" id="CHEBI:57926"/>
        <dbReference type="ChEBI" id="CHEBI:73682"/>
        <dbReference type="EC" id="2.7.7.87"/>
    </reaction>
</comment>
<name>A0A1W1VGH1_9DEIO</name>
<dbReference type="EMBL" id="FWWU01000009">
    <property type="protein sequence ID" value="SMB92171.1"/>
    <property type="molecule type" value="Genomic_DNA"/>
</dbReference>
<dbReference type="PANTHER" id="PTHR17490">
    <property type="entry name" value="SUA5"/>
    <property type="match status" value="1"/>
</dbReference>
<dbReference type="GO" id="GO:0006450">
    <property type="term" value="P:regulation of translational fidelity"/>
    <property type="evidence" value="ECO:0007669"/>
    <property type="project" value="TreeGrafter"/>
</dbReference>
<evidence type="ECO:0000256" key="1">
    <source>
        <dbReference type="ARBA" id="ARBA00004496"/>
    </source>
</evidence>
<keyword evidence="6" id="KW-0819">tRNA processing</keyword>
<comment type="similarity">
    <text evidence="2">Belongs to the SUA5 family.</text>
</comment>
<keyword evidence="7" id="KW-0548">Nucleotidyltransferase</keyword>
<proteinExistence type="inferred from homology"/>
<keyword evidence="8" id="KW-0547">Nucleotide-binding</keyword>
<comment type="subcellular location">
    <subcellularLocation>
        <location evidence="1">Cytoplasm</location>
    </subcellularLocation>
</comment>
<evidence type="ECO:0000256" key="4">
    <source>
        <dbReference type="ARBA" id="ARBA00022490"/>
    </source>
</evidence>
<dbReference type="PANTHER" id="PTHR17490:SF16">
    <property type="entry name" value="THREONYLCARBAMOYL-AMP SYNTHASE"/>
    <property type="match status" value="1"/>
</dbReference>
<evidence type="ECO:0000313" key="13">
    <source>
        <dbReference type="EMBL" id="SMB92171.1"/>
    </source>
</evidence>
<dbReference type="GO" id="GO:0061710">
    <property type="term" value="F:L-threonylcarbamoyladenylate synthase"/>
    <property type="evidence" value="ECO:0007669"/>
    <property type="project" value="UniProtKB-EC"/>
</dbReference>
<dbReference type="InterPro" id="IPR017945">
    <property type="entry name" value="DHBP_synth_RibB-like_a/b_dom"/>
</dbReference>
<evidence type="ECO:0000256" key="7">
    <source>
        <dbReference type="ARBA" id="ARBA00022695"/>
    </source>
</evidence>
<sequence>MGESGAGAGESQVKEREDNLMDVLREAVQRLEAGEAIGYPTETVWGLAVLPDALPALYELKGRASDKPVQVSCQDTAAAQRLTRGGRAFDTLAAQWPGPLTLVVPPNADCPAELAPGGWVGLRVPDHPIALALLRASGGLLATTSLNPSGRPAARTLEEARAYGLVPFLLPDGGVPAQGLASTVVRVDGETLEVLREGALPVRALWERLRAAGLGGDAG</sequence>
<evidence type="ECO:0000259" key="12">
    <source>
        <dbReference type="PROSITE" id="PS51163"/>
    </source>
</evidence>
<dbReference type="EC" id="2.7.7.87" evidence="3"/>
<dbReference type="GO" id="GO:0000049">
    <property type="term" value="F:tRNA binding"/>
    <property type="evidence" value="ECO:0007669"/>
    <property type="project" value="TreeGrafter"/>
</dbReference>
<accession>A0A1W1VGH1</accession>
<dbReference type="AlphaFoldDB" id="A0A1W1VGH1"/>
<reference evidence="13 14" key="1">
    <citation type="submission" date="2017-04" db="EMBL/GenBank/DDBJ databases">
        <authorList>
            <person name="Afonso C.L."/>
            <person name="Miller P.J."/>
            <person name="Scott M.A."/>
            <person name="Spackman E."/>
            <person name="Goraichik I."/>
            <person name="Dimitrov K.M."/>
            <person name="Suarez D.L."/>
            <person name="Swayne D.E."/>
        </authorList>
    </citation>
    <scope>NUCLEOTIDE SEQUENCE [LARGE SCALE GENOMIC DNA]</scope>
    <source>
        <strain evidence="13 14">KR-140</strain>
    </source>
</reference>